<protein>
    <submittedName>
        <fullName evidence="9">ABC transporter ATP-binding protein</fullName>
    </submittedName>
</protein>
<feature type="transmembrane region" description="Helical" evidence="7">
    <location>
        <begin position="61"/>
        <end position="80"/>
    </location>
</feature>
<evidence type="ECO:0000259" key="8">
    <source>
        <dbReference type="PROSITE" id="PS50893"/>
    </source>
</evidence>
<keyword evidence="6 7" id="KW-0472">Membrane</keyword>
<evidence type="ECO:0000256" key="1">
    <source>
        <dbReference type="ARBA" id="ARBA00004651"/>
    </source>
</evidence>
<proteinExistence type="predicted"/>
<name>A0A6H2EKX3_9ACTO</name>
<evidence type="ECO:0000256" key="7">
    <source>
        <dbReference type="SAM" id="Phobius"/>
    </source>
</evidence>
<dbReference type="KEGG" id="arca:HC352_01970"/>
<dbReference type="GO" id="GO:0042626">
    <property type="term" value="F:ATPase-coupled transmembrane transporter activity"/>
    <property type="evidence" value="ECO:0007669"/>
    <property type="project" value="TreeGrafter"/>
</dbReference>
<dbReference type="EMBL" id="CP050804">
    <property type="protein sequence ID" value="QJC21407.1"/>
    <property type="molecule type" value="Genomic_DNA"/>
</dbReference>
<keyword evidence="10" id="KW-1185">Reference proteome</keyword>
<dbReference type="PANTHER" id="PTHR24221:SF654">
    <property type="entry name" value="ATP-BINDING CASSETTE SUB-FAMILY B MEMBER 6"/>
    <property type="match status" value="1"/>
</dbReference>
<evidence type="ECO:0000256" key="5">
    <source>
        <dbReference type="ARBA" id="ARBA00022989"/>
    </source>
</evidence>
<evidence type="ECO:0000313" key="9">
    <source>
        <dbReference type="EMBL" id="QJC21407.1"/>
    </source>
</evidence>
<dbReference type="InterPro" id="IPR039421">
    <property type="entry name" value="Type_1_exporter"/>
</dbReference>
<dbReference type="Gene3D" id="3.40.50.300">
    <property type="entry name" value="P-loop containing nucleotide triphosphate hydrolases"/>
    <property type="match status" value="1"/>
</dbReference>
<dbReference type="RefSeq" id="WP_168917348.1">
    <property type="nucleotide sequence ID" value="NZ_CP050804.1"/>
</dbReference>
<evidence type="ECO:0000256" key="2">
    <source>
        <dbReference type="ARBA" id="ARBA00022692"/>
    </source>
</evidence>
<dbReference type="InterPro" id="IPR027417">
    <property type="entry name" value="P-loop_NTPase"/>
</dbReference>
<dbReference type="InterPro" id="IPR003439">
    <property type="entry name" value="ABC_transporter-like_ATP-bd"/>
</dbReference>
<feature type="transmembrane region" description="Helical" evidence="7">
    <location>
        <begin position="164"/>
        <end position="181"/>
    </location>
</feature>
<dbReference type="SUPFAM" id="SSF90123">
    <property type="entry name" value="ABC transporter transmembrane region"/>
    <property type="match status" value="1"/>
</dbReference>
<dbReference type="SMART" id="SM00382">
    <property type="entry name" value="AAA"/>
    <property type="match status" value="1"/>
</dbReference>
<dbReference type="Gene3D" id="1.20.1560.10">
    <property type="entry name" value="ABC transporter type 1, transmembrane domain"/>
    <property type="match status" value="1"/>
</dbReference>
<keyword evidence="2 7" id="KW-0812">Transmembrane</keyword>
<keyword evidence="4 9" id="KW-0067">ATP-binding</keyword>
<evidence type="ECO:0000313" key="10">
    <source>
        <dbReference type="Proteomes" id="UP000502298"/>
    </source>
</evidence>
<accession>A0A6H2EKX3</accession>
<feature type="transmembrane region" description="Helical" evidence="7">
    <location>
        <begin position="138"/>
        <end position="157"/>
    </location>
</feature>
<dbReference type="GO" id="GO:0005524">
    <property type="term" value="F:ATP binding"/>
    <property type="evidence" value="ECO:0007669"/>
    <property type="project" value="UniProtKB-KW"/>
</dbReference>
<evidence type="ECO:0000256" key="6">
    <source>
        <dbReference type="ARBA" id="ARBA00023136"/>
    </source>
</evidence>
<dbReference type="InterPro" id="IPR036640">
    <property type="entry name" value="ABC1_TM_sf"/>
</dbReference>
<reference evidence="9 10" key="1">
    <citation type="submission" date="2020-03" db="EMBL/GenBank/DDBJ databases">
        <title>Complete genome of Arcanobacterium buesumensis sp. nov. strain 2701.</title>
        <authorList>
            <person name="Borowiak M."/>
            <person name="Alssahen M."/>
            <person name="Laemmler C."/>
            <person name="Malorny B."/>
            <person name="Hassan A."/>
            <person name="Prenger-Berninghoff E."/>
            <person name="Ploetz M."/>
            <person name="Abdulmawjood A."/>
        </authorList>
    </citation>
    <scope>NUCLEOTIDE SEQUENCE [LARGE SCALE GENOMIC DNA]</scope>
    <source>
        <strain evidence="9 10">2701</strain>
    </source>
</reference>
<sequence length="576" mass="63161">MKTFDEYPGWLWALRYGFSVSRLWSVISSVLIFAVAFLPAINVVVVRFLSETLIDAKSAMLMLVLTGSLFGTGGALQQIANASSRINALRVNTHAGDQFDRKMTHVPAVLYESEEFMSTVRKARQCISEGHPSSQFQASINIVSAVITAGTLAVALYDLSAKAAFISIFAPIPTALAYAWYGRQEAKYWPIAAEFNRRSVYLQDQFSYYRTGSELATMNATSQLALGAAQSRRDYRKIREKLEGKSVISDSLSGMVTTVLFIVALVFLYRDAQHEVGAVFAGIIGLMSGISAMAGIGYQVGELAISMPANHHLRELLQIDTSKPQESIISDVTSVSVQNVGVRYDDLQAVRDVAFNVEQGSLCALVGENGSGKTTMIKALQGVQNDVSGSILVDGKALNLADSRQWFAFASVHQDYGRYELSVRDFVTLGVPESVISESSIAEAMRFAEAEEFVSALPQGLDSMLGVQWGGSELSGGQWQRLAIARAVLTDAPVWFMDEPTSAVDAPTEQRIFDRLAREAERRIIILSSHRVSTLRGVKNIIVLKNGTVCETGSYQELMENETEFYRMFSTQLETA</sequence>
<comment type="subcellular location">
    <subcellularLocation>
        <location evidence="1">Cell membrane</location>
        <topology evidence="1">Multi-pass membrane protein</topology>
    </subcellularLocation>
</comment>
<dbReference type="PANTHER" id="PTHR24221">
    <property type="entry name" value="ATP-BINDING CASSETTE SUB-FAMILY B"/>
    <property type="match status" value="1"/>
</dbReference>
<dbReference type="PROSITE" id="PS50893">
    <property type="entry name" value="ABC_TRANSPORTER_2"/>
    <property type="match status" value="1"/>
</dbReference>
<feature type="transmembrane region" description="Helical" evidence="7">
    <location>
        <begin position="23"/>
        <end position="49"/>
    </location>
</feature>
<gene>
    <name evidence="9" type="ORF">HC352_01970</name>
</gene>
<dbReference type="InterPro" id="IPR017871">
    <property type="entry name" value="ABC_transporter-like_CS"/>
</dbReference>
<dbReference type="Proteomes" id="UP000502298">
    <property type="component" value="Chromosome"/>
</dbReference>
<evidence type="ECO:0000256" key="3">
    <source>
        <dbReference type="ARBA" id="ARBA00022741"/>
    </source>
</evidence>
<keyword evidence="3" id="KW-0547">Nucleotide-binding</keyword>
<dbReference type="SUPFAM" id="SSF52540">
    <property type="entry name" value="P-loop containing nucleoside triphosphate hydrolases"/>
    <property type="match status" value="1"/>
</dbReference>
<feature type="domain" description="ABC transporter" evidence="8">
    <location>
        <begin position="335"/>
        <end position="571"/>
    </location>
</feature>
<evidence type="ECO:0000256" key="4">
    <source>
        <dbReference type="ARBA" id="ARBA00022840"/>
    </source>
</evidence>
<dbReference type="PROSITE" id="PS00211">
    <property type="entry name" value="ABC_TRANSPORTER_1"/>
    <property type="match status" value="1"/>
</dbReference>
<dbReference type="GO" id="GO:0016887">
    <property type="term" value="F:ATP hydrolysis activity"/>
    <property type="evidence" value="ECO:0007669"/>
    <property type="project" value="InterPro"/>
</dbReference>
<feature type="transmembrane region" description="Helical" evidence="7">
    <location>
        <begin position="276"/>
        <end position="298"/>
    </location>
</feature>
<feature type="transmembrane region" description="Helical" evidence="7">
    <location>
        <begin position="251"/>
        <end position="269"/>
    </location>
</feature>
<dbReference type="Pfam" id="PF00005">
    <property type="entry name" value="ABC_tran"/>
    <property type="match status" value="1"/>
</dbReference>
<dbReference type="InterPro" id="IPR003593">
    <property type="entry name" value="AAA+_ATPase"/>
</dbReference>
<dbReference type="GO" id="GO:0005886">
    <property type="term" value="C:plasma membrane"/>
    <property type="evidence" value="ECO:0007669"/>
    <property type="project" value="UniProtKB-SubCell"/>
</dbReference>
<organism evidence="9 10">
    <name type="scientific">Arcanobacterium buesumense</name>
    <dbReference type="NCBI Taxonomy" id="2722751"/>
    <lineage>
        <taxon>Bacteria</taxon>
        <taxon>Bacillati</taxon>
        <taxon>Actinomycetota</taxon>
        <taxon>Actinomycetes</taxon>
        <taxon>Actinomycetales</taxon>
        <taxon>Actinomycetaceae</taxon>
        <taxon>Arcanobacterium</taxon>
    </lineage>
</organism>
<dbReference type="AlphaFoldDB" id="A0A6H2EKX3"/>
<keyword evidence="5 7" id="KW-1133">Transmembrane helix</keyword>